<sequence length="501" mass="56729">HTGGSSKRRTARVMPVKSKIQKQPGTVKSVKMEAKLFSTYRYLPAANKPDYTTSGGTSSESQVSLDMPTDFCTNSNVIDYDNNHYKRFGYCRHTKTMQGAGPPKLVFKSTTEYYEDPDLDGWDVQVPYLYKTLVDRTLTINCGSGTLGSVVFGSPINGIFLDDVDVDSKLTLLAKEAVEEMTPKLDDGFSVPVFIMDLIECRSLLESAWKLARSIPAIFDQLALTLVHGVPARFTLSGLWDQPVNKISNTYLAHQFGVLPFISDIKKIVQKYFEADQKILDFLEKENKELTYHFERKLQPTYFQPDPSFYVHPVSVDFGDPEWAFATLIPPALTMTGQYRRVVTNVEYHATMRFKYHLPNYSIGTKAFLASLDHYGVNLSISDLWEIIPFSFLVDWVFNVGASLQFLDLENLPVTLEILDFCDSLKYNDEHKVEFTGVSPQEWSPLTTTLSKRSECYHRWPGIPPASGFSDKIPPSVDTRWGVWRISILAGLAGGRIKFRF</sequence>
<organism evidence="1 2">
    <name type="scientific">ssRNA phage SRR5467090_9</name>
    <dbReference type="NCBI Taxonomy" id="2786458"/>
    <lineage>
        <taxon>Viruses</taxon>
        <taxon>Riboviria</taxon>
        <taxon>Orthornavirae</taxon>
        <taxon>Lenarviricota</taxon>
        <taxon>Leviviricetes</taxon>
        <taxon>Timlovirales</taxon>
        <taxon>Steitzviridae</taxon>
        <taxon>Bidhavirus</taxon>
        <taxon>Bidhavirus sp. 'pelocola'</taxon>
    </lineage>
</organism>
<dbReference type="EMBL" id="BK013652">
    <property type="protein sequence ID" value="DAD50874.1"/>
    <property type="molecule type" value="Genomic_RNA"/>
</dbReference>
<dbReference type="GeneID" id="80399808"/>
<evidence type="ECO:0000313" key="1">
    <source>
        <dbReference type="EMBL" id="DAD50874.1"/>
    </source>
</evidence>
<dbReference type="RefSeq" id="YP_010770471.1">
    <property type="nucleotide sequence ID" value="NC_074279.1"/>
</dbReference>
<gene>
    <name evidence="1" type="primary">SRR5467090_9_1</name>
</gene>
<name>A0A8S5L186_9VIRU</name>
<feature type="non-terminal residue" evidence="1">
    <location>
        <position position="1"/>
    </location>
</feature>
<proteinExistence type="predicted"/>
<evidence type="ECO:0000313" key="2">
    <source>
        <dbReference type="Proteomes" id="UP000681069"/>
    </source>
</evidence>
<protein>
    <submittedName>
        <fullName evidence="1">Maturation protein</fullName>
    </submittedName>
</protein>
<reference evidence="1" key="1">
    <citation type="submission" date="2020-09" db="EMBL/GenBank/DDBJ databases">
        <title>Leviviricetes taxonomy.</title>
        <authorList>
            <person name="Stockdale S.R."/>
            <person name="Callanan J."/>
            <person name="Adriaenssens E.M."/>
            <person name="Kuhn J.H."/>
            <person name="Rumnieks J."/>
            <person name="Shkoporov A."/>
            <person name="Draper L.A."/>
            <person name="Ross P."/>
            <person name="Hill C."/>
        </authorList>
    </citation>
    <scope>NUCLEOTIDE SEQUENCE</scope>
</reference>
<dbReference type="KEGG" id="vg:80399808"/>
<dbReference type="Proteomes" id="UP000681069">
    <property type="component" value="Segment"/>
</dbReference>
<accession>A0A8S5L186</accession>